<dbReference type="InterPro" id="IPR001497">
    <property type="entry name" value="MethylDNA_cys_MeTrfase_AS"/>
</dbReference>
<dbReference type="InterPro" id="IPR008332">
    <property type="entry name" value="MethylG_MeTrfase_N"/>
</dbReference>
<comment type="caution">
    <text evidence="13">The sequence shown here is derived from an EMBL/GenBank/DDBJ whole genome shotgun (WGS) entry which is preliminary data.</text>
</comment>
<feature type="active site" description="Nucleophile; methyl group acceptor" evidence="9">
    <location>
        <position position="129"/>
    </location>
</feature>
<keyword evidence="3 9" id="KW-0963">Cytoplasm</keyword>
<comment type="catalytic activity">
    <reaction evidence="8 9">
        <text>a 6-O-methyl-2'-deoxyguanosine in DNA + L-cysteinyl-[protein] = S-methyl-L-cysteinyl-[protein] + a 2'-deoxyguanosine in DNA</text>
        <dbReference type="Rhea" id="RHEA:24000"/>
        <dbReference type="Rhea" id="RHEA-COMP:10131"/>
        <dbReference type="Rhea" id="RHEA-COMP:10132"/>
        <dbReference type="Rhea" id="RHEA-COMP:11367"/>
        <dbReference type="Rhea" id="RHEA-COMP:11368"/>
        <dbReference type="ChEBI" id="CHEBI:29950"/>
        <dbReference type="ChEBI" id="CHEBI:82612"/>
        <dbReference type="ChEBI" id="CHEBI:85445"/>
        <dbReference type="ChEBI" id="CHEBI:85448"/>
        <dbReference type="EC" id="2.1.1.63"/>
    </reaction>
</comment>
<keyword evidence="6 9" id="KW-0227">DNA damage</keyword>
<dbReference type="Pfam" id="PF02870">
    <property type="entry name" value="Methyltransf_1N"/>
    <property type="match status" value="1"/>
</dbReference>
<evidence type="ECO:0000256" key="3">
    <source>
        <dbReference type="ARBA" id="ARBA00022490"/>
    </source>
</evidence>
<dbReference type="GO" id="GO:0032259">
    <property type="term" value="P:methylation"/>
    <property type="evidence" value="ECO:0007669"/>
    <property type="project" value="UniProtKB-KW"/>
</dbReference>
<dbReference type="InterPro" id="IPR036631">
    <property type="entry name" value="MGMT_N_sf"/>
</dbReference>
<evidence type="ECO:0000256" key="6">
    <source>
        <dbReference type="ARBA" id="ARBA00022763"/>
    </source>
</evidence>
<dbReference type="PANTHER" id="PTHR10815">
    <property type="entry name" value="METHYLATED-DNA--PROTEIN-CYSTEINE METHYLTRANSFERASE"/>
    <property type="match status" value="1"/>
</dbReference>
<dbReference type="EC" id="2.1.1.63" evidence="9"/>
<sequence length="164" mass="18617">MLTYISEYDSALGKIYLASNEKALIGLWFENQKYFESTIQNECIEKDTPVLIRTKEWLDVYFDHKEPDFIPEISFEGTPFQKKVWNELLKIPYGKTITYMDIAKKLGISSARAVGQAVGRNPISIIVPCHRVIGANHKITGYAGGIDKKIALLEIEGYDLTILK</sequence>
<dbReference type="Proteomes" id="UP001220658">
    <property type="component" value="Unassembled WGS sequence"/>
</dbReference>
<dbReference type="PANTHER" id="PTHR10815:SF5">
    <property type="entry name" value="METHYLATED-DNA--PROTEIN-CYSTEINE METHYLTRANSFERASE"/>
    <property type="match status" value="1"/>
</dbReference>
<comment type="miscellaneous">
    <text evidence="9">This enzyme catalyzes only one turnover and therefore is not strictly catalytic. According to one definition, an enzyme is a biocatalyst that acts repeatedly and over many reaction cycles.</text>
</comment>
<keyword evidence="7 9" id="KW-0234">DNA repair</keyword>
<dbReference type="NCBIfam" id="TIGR00589">
    <property type="entry name" value="ogt"/>
    <property type="match status" value="1"/>
</dbReference>
<comment type="similarity">
    <text evidence="2 9">Belongs to the MGMT family.</text>
</comment>
<dbReference type="GO" id="GO:0006307">
    <property type="term" value="P:DNA alkylation repair"/>
    <property type="evidence" value="ECO:0007669"/>
    <property type="project" value="UniProtKB-UniRule"/>
</dbReference>
<dbReference type="SUPFAM" id="SSF53155">
    <property type="entry name" value="Methylated DNA-protein cysteine methyltransferase domain"/>
    <property type="match status" value="1"/>
</dbReference>
<dbReference type="AlphaFoldDB" id="A0A1Y4LS67"/>
<accession>A0A1Y4LS67</accession>
<evidence type="ECO:0000259" key="11">
    <source>
        <dbReference type="Pfam" id="PF02870"/>
    </source>
</evidence>
<dbReference type="RefSeq" id="WP_035401382.1">
    <property type="nucleotide sequence ID" value="NZ_CABKSV010000044.1"/>
</dbReference>
<dbReference type="InterPro" id="IPR036388">
    <property type="entry name" value="WH-like_DNA-bd_sf"/>
</dbReference>
<dbReference type="InterPro" id="IPR023546">
    <property type="entry name" value="MGMT"/>
</dbReference>
<comment type="subcellular location">
    <subcellularLocation>
        <location evidence="9">Cytoplasm</location>
    </subcellularLocation>
</comment>
<feature type="domain" description="Methylguanine DNA methyltransferase ribonuclease-like" evidence="11">
    <location>
        <begin position="6"/>
        <end position="69"/>
    </location>
</feature>
<evidence type="ECO:0000313" key="12">
    <source>
        <dbReference type="EMBL" id="MDC0827373.1"/>
    </source>
</evidence>
<dbReference type="Pfam" id="PF01035">
    <property type="entry name" value="DNA_binding_1"/>
    <property type="match status" value="1"/>
</dbReference>
<gene>
    <name evidence="13" type="ORF">B5F14_07985</name>
    <name evidence="12" type="ORF">POG00_01470</name>
</gene>
<keyword evidence="5 9" id="KW-0808">Transferase</keyword>
<feature type="domain" description="Methylated-DNA-[protein]-cysteine S-methyltransferase DNA binding" evidence="10">
    <location>
        <begin position="79"/>
        <end position="157"/>
    </location>
</feature>
<dbReference type="CDD" id="cd06445">
    <property type="entry name" value="ATase"/>
    <property type="match status" value="1"/>
</dbReference>
<keyword evidence="14" id="KW-1185">Reference proteome</keyword>
<dbReference type="EMBL" id="JAQNCK010000003">
    <property type="protein sequence ID" value="MDC0827373.1"/>
    <property type="molecule type" value="Genomic_DNA"/>
</dbReference>
<dbReference type="GO" id="GO:0005737">
    <property type="term" value="C:cytoplasm"/>
    <property type="evidence" value="ECO:0007669"/>
    <property type="project" value="UniProtKB-SubCell"/>
</dbReference>
<dbReference type="InterPro" id="IPR036217">
    <property type="entry name" value="MethylDNA_cys_MeTrfase_DNAb"/>
</dbReference>
<dbReference type="Gene3D" id="3.30.160.70">
    <property type="entry name" value="Methylated DNA-protein cysteine methyltransferase domain"/>
    <property type="match status" value="1"/>
</dbReference>
<protein>
    <recommendedName>
        <fullName evidence="9">Methylated-DNA--protein-cysteine methyltransferase</fullName>
        <ecNumber evidence="9">2.1.1.63</ecNumber>
    </recommendedName>
    <alternativeName>
        <fullName evidence="9">6-O-methylguanine-DNA methyltransferase</fullName>
        <shortName evidence="9">MGMT</shortName>
    </alternativeName>
    <alternativeName>
        <fullName evidence="9">O-6-methylguanine-DNA-alkyltransferase</fullName>
    </alternativeName>
</protein>
<reference evidence="14" key="1">
    <citation type="submission" date="2017-04" db="EMBL/GenBank/DDBJ databases">
        <title>Function of individual gut microbiota members based on whole genome sequencing of pure cultures obtained from chicken caecum.</title>
        <authorList>
            <person name="Medvecky M."/>
            <person name="Cejkova D."/>
            <person name="Polansky O."/>
            <person name="Karasova D."/>
            <person name="Kubasova T."/>
            <person name="Cizek A."/>
            <person name="Rychlik I."/>
        </authorList>
    </citation>
    <scope>NUCLEOTIDE SEQUENCE [LARGE SCALE GENOMIC DNA]</scope>
    <source>
        <strain evidence="14">An178</strain>
    </source>
</reference>
<dbReference type="Proteomes" id="UP000195447">
    <property type="component" value="Unassembled WGS sequence"/>
</dbReference>
<name>A0A1Y4LS67_9FIRM</name>
<proteinExistence type="inferred from homology"/>
<evidence type="ECO:0000256" key="8">
    <source>
        <dbReference type="ARBA" id="ARBA00049348"/>
    </source>
</evidence>
<evidence type="ECO:0000256" key="4">
    <source>
        <dbReference type="ARBA" id="ARBA00022603"/>
    </source>
</evidence>
<evidence type="ECO:0000256" key="2">
    <source>
        <dbReference type="ARBA" id="ARBA00008711"/>
    </source>
</evidence>
<dbReference type="HAMAP" id="MF_00772">
    <property type="entry name" value="OGT"/>
    <property type="match status" value="1"/>
</dbReference>
<dbReference type="PROSITE" id="PS00374">
    <property type="entry name" value="MGMT"/>
    <property type="match status" value="1"/>
</dbReference>
<dbReference type="Gene3D" id="1.10.10.10">
    <property type="entry name" value="Winged helix-like DNA-binding domain superfamily/Winged helix DNA-binding domain"/>
    <property type="match status" value="1"/>
</dbReference>
<comment type="catalytic activity">
    <reaction evidence="1 9">
        <text>a 4-O-methyl-thymidine in DNA + L-cysteinyl-[protein] = a thymidine in DNA + S-methyl-L-cysteinyl-[protein]</text>
        <dbReference type="Rhea" id="RHEA:53428"/>
        <dbReference type="Rhea" id="RHEA-COMP:10131"/>
        <dbReference type="Rhea" id="RHEA-COMP:10132"/>
        <dbReference type="Rhea" id="RHEA-COMP:13555"/>
        <dbReference type="Rhea" id="RHEA-COMP:13556"/>
        <dbReference type="ChEBI" id="CHEBI:29950"/>
        <dbReference type="ChEBI" id="CHEBI:82612"/>
        <dbReference type="ChEBI" id="CHEBI:137386"/>
        <dbReference type="ChEBI" id="CHEBI:137387"/>
        <dbReference type="EC" id="2.1.1.63"/>
    </reaction>
</comment>
<dbReference type="SUPFAM" id="SSF46767">
    <property type="entry name" value="Methylated DNA-protein cysteine methyltransferase, C-terminal domain"/>
    <property type="match status" value="1"/>
</dbReference>
<evidence type="ECO:0000256" key="1">
    <source>
        <dbReference type="ARBA" id="ARBA00001286"/>
    </source>
</evidence>
<evidence type="ECO:0000313" key="14">
    <source>
        <dbReference type="Proteomes" id="UP000195447"/>
    </source>
</evidence>
<reference evidence="13" key="2">
    <citation type="journal article" date="2018" name="BMC Genomics">
        <title>Whole genome sequencing and function prediction of 133 gut anaerobes isolated from chicken caecum in pure cultures.</title>
        <authorList>
            <person name="Medvecky M."/>
            <person name="Cejkova D."/>
            <person name="Polansky O."/>
            <person name="Karasova D."/>
            <person name="Kubasova T."/>
            <person name="Cizek A."/>
            <person name="Rychlik I."/>
        </authorList>
    </citation>
    <scope>NUCLEOTIDE SEQUENCE</scope>
    <source>
        <strain evidence="13">An178</strain>
    </source>
</reference>
<organism evidence="13 14">
    <name type="scientific">Faecalitalea cylindroides</name>
    <dbReference type="NCBI Taxonomy" id="39483"/>
    <lineage>
        <taxon>Bacteria</taxon>
        <taxon>Bacillati</taxon>
        <taxon>Bacillota</taxon>
        <taxon>Erysipelotrichia</taxon>
        <taxon>Erysipelotrichales</taxon>
        <taxon>Erysipelotrichaceae</taxon>
        <taxon>Faecalitalea</taxon>
    </lineage>
</organism>
<evidence type="ECO:0000256" key="5">
    <source>
        <dbReference type="ARBA" id="ARBA00022679"/>
    </source>
</evidence>
<dbReference type="GO" id="GO:0003908">
    <property type="term" value="F:methylated-DNA-[protein]-cysteine S-methyltransferase activity"/>
    <property type="evidence" value="ECO:0007669"/>
    <property type="project" value="UniProtKB-UniRule"/>
</dbReference>
<evidence type="ECO:0000256" key="7">
    <source>
        <dbReference type="ARBA" id="ARBA00023204"/>
    </source>
</evidence>
<evidence type="ECO:0000256" key="9">
    <source>
        <dbReference type="HAMAP-Rule" id="MF_00772"/>
    </source>
</evidence>
<dbReference type="FunFam" id="1.10.10.10:FF:000214">
    <property type="entry name" value="Methylated-DNA--protein-cysteine methyltransferase"/>
    <property type="match status" value="1"/>
</dbReference>
<comment type="function">
    <text evidence="9">Involved in the cellular defense against the biological effects of O6-methylguanine (O6-MeG) and O4-methylthymine (O4-MeT) in DNA. Repairs the methylated nucleobase in DNA by stoichiometrically transferring the methyl group to a cysteine residue in the enzyme. This is a suicide reaction: the enzyme is irreversibly inactivated.</text>
</comment>
<evidence type="ECO:0000313" key="13">
    <source>
        <dbReference type="EMBL" id="OUP58690.1"/>
    </source>
</evidence>
<dbReference type="EMBL" id="NFKM01000016">
    <property type="protein sequence ID" value="OUP58690.1"/>
    <property type="molecule type" value="Genomic_DNA"/>
</dbReference>
<keyword evidence="4 9" id="KW-0489">Methyltransferase</keyword>
<dbReference type="InterPro" id="IPR014048">
    <property type="entry name" value="MethylDNA_cys_MeTrfase_DNA-bd"/>
</dbReference>
<reference evidence="12" key="3">
    <citation type="submission" date="2023-01" db="EMBL/GenBank/DDBJ databases">
        <title>Human gut microbiome strain richness.</title>
        <authorList>
            <person name="Chen-Liaw A."/>
        </authorList>
    </citation>
    <scope>NUCLEOTIDE SEQUENCE</scope>
    <source>
        <strain evidence="12">D55st1_G4_D55t1_190419</strain>
    </source>
</reference>
<evidence type="ECO:0000259" key="10">
    <source>
        <dbReference type="Pfam" id="PF01035"/>
    </source>
</evidence>